<evidence type="ECO:0000259" key="9">
    <source>
        <dbReference type="PROSITE" id="PS50268"/>
    </source>
</evidence>
<name>A0ABV2AZR9_9GAMM</name>
<feature type="region of interest" description="Disordered" evidence="8">
    <location>
        <begin position="7308"/>
        <end position="7329"/>
    </location>
</feature>
<feature type="domain" description="Cadherin" evidence="9">
    <location>
        <begin position="4598"/>
        <end position="4701"/>
    </location>
</feature>
<dbReference type="SMART" id="SM00736">
    <property type="entry name" value="CADG"/>
    <property type="match status" value="19"/>
</dbReference>
<feature type="domain" description="Cadherin" evidence="9">
    <location>
        <begin position="6461"/>
        <end position="6531"/>
    </location>
</feature>
<feature type="domain" description="Cadherin" evidence="9">
    <location>
        <begin position="6989"/>
        <end position="7096"/>
    </location>
</feature>
<accession>A0ABV2AZR9</accession>
<feature type="domain" description="Cadherin" evidence="9">
    <location>
        <begin position="2205"/>
        <end position="2293"/>
    </location>
</feature>
<dbReference type="InterPro" id="IPR010221">
    <property type="entry name" value="VCBS_dom"/>
</dbReference>
<evidence type="ECO:0000256" key="5">
    <source>
        <dbReference type="ARBA" id="ARBA00022889"/>
    </source>
</evidence>
<feature type="domain" description="Cadherin" evidence="9">
    <location>
        <begin position="5685"/>
        <end position="5787"/>
    </location>
</feature>
<gene>
    <name evidence="10" type="ORF">SADO_07672</name>
</gene>
<feature type="domain" description="Cadherin" evidence="9">
    <location>
        <begin position="3280"/>
        <end position="3392"/>
    </location>
</feature>
<dbReference type="InterPro" id="IPR040853">
    <property type="entry name" value="RapA2_cadherin-like"/>
</dbReference>
<feature type="domain" description="Cadherin" evidence="9">
    <location>
        <begin position="6769"/>
        <end position="6872"/>
    </location>
</feature>
<feature type="domain" description="Cadherin" evidence="9">
    <location>
        <begin position="5019"/>
        <end position="5133"/>
    </location>
</feature>
<evidence type="ECO:0000313" key="10">
    <source>
        <dbReference type="EMBL" id="MES1929117.1"/>
    </source>
</evidence>
<dbReference type="InterPro" id="IPR025592">
    <property type="entry name" value="DUF4347"/>
</dbReference>
<dbReference type="Gene3D" id="2.60.40.1200">
    <property type="match status" value="1"/>
</dbReference>
<feature type="domain" description="Cadherin" evidence="9">
    <location>
        <begin position="5569"/>
        <end position="5675"/>
    </location>
</feature>
<dbReference type="InterPro" id="IPR015919">
    <property type="entry name" value="Cadherin-like_sf"/>
</dbReference>
<dbReference type="InterPro" id="IPR006644">
    <property type="entry name" value="Cadg"/>
</dbReference>
<keyword evidence="2" id="KW-0812">Transmembrane</keyword>
<feature type="domain" description="Cadherin" evidence="9">
    <location>
        <begin position="4247"/>
        <end position="4365"/>
    </location>
</feature>
<dbReference type="Pfam" id="PF05345">
    <property type="entry name" value="He_PIG"/>
    <property type="match status" value="21"/>
</dbReference>
<feature type="region of interest" description="Disordered" evidence="8">
    <location>
        <begin position="3918"/>
        <end position="3951"/>
    </location>
</feature>
<feature type="domain" description="Cadherin" evidence="9">
    <location>
        <begin position="2619"/>
        <end position="2729"/>
    </location>
</feature>
<feature type="domain" description="Cadherin" evidence="9">
    <location>
        <begin position="5908"/>
        <end position="6011"/>
    </location>
</feature>
<dbReference type="Proteomes" id="UP001460888">
    <property type="component" value="Unassembled WGS sequence"/>
</dbReference>
<dbReference type="EMBL" id="APND01000002">
    <property type="protein sequence ID" value="MES1929117.1"/>
    <property type="molecule type" value="Genomic_DNA"/>
</dbReference>
<feature type="domain" description="Cadherin" evidence="9">
    <location>
        <begin position="2105"/>
        <end position="2208"/>
    </location>
</feature>
<feature type="domain" description="Cadherin" evidence="9">
    <location>
        <begin position="6325"/>
        <end position="6442"/>
    </location>
</feature>
<feature type="domain" description="Cadherin" evidence="9">
    <location>
        <begin position="6654"/>
        <end position="6760"/>
    </location>
</feature>
<feature type="domain" description="Cadherin" evidence="9">
    <location>
        <begin position="2973"/>
        <end position="3075"/>
    </location>
</feature>
<feature type="domain" description="Cadherin" evidence="9">
    <location>
        <begin position="5793"/>
        <end position="5899"/>
    </location>
</feature>
<evidence type="ECO:0000256" key="2">
    <source>
        <dbReference type="ARBA" id="ARBA00022692"/>
    </source>
</evidence>
<feature type="compositionally biased region" description="Basic and acidic residues" evidence="8">
    <location>
        <begin position="3922"/>
        <end position="3936"/>
    </location>
</feature>
<feature type="region of interest" description="Disordered" evidence="8">
    <location>
        <begin position="7195"/>
        <end position="7218"/>
    </location>
</feature>
<dbReference type="PANTHER" id="PTHR24025:SF23">
    <property type="entry name" value="NEURAL-CADHERIN"/>
    <property type="match status" value="1"/>
</dbReference>
<keyword evidence="11" id="KW-1185">Reference proteome</keyword>
<feature type="domain" description="Cadherin" evidence="9">
    <location>
        <begin position="4818"/>
        <end position="4930"/>
    </location>
</feature>
<evidence type="ECO:0000256" key="8">
    <source>
        <dbReference type="SAM" id="MobiDB-lite"/>
    </source>
</evidence>
<feature type="domain" description="Cadherin" evidence="9">
    <location>
        <begin position="4161"/>
        <end position="4253"/>
    </location>
</feature>
<protein>
    <submittedName>
        <fullName evidence="10">Polyhydroxyalkanoate synthesis repressor PhaR</fullName>
    </submittedName>
</protein>
<feature type="domain" description="Cadherin" evidence="9">
    <location>
        <begin position="5135"/>
        <end position="5245"/>
    </location>
</feature>
<dbReference type="PANTHER" id="PTHR24025">
    <property type="entry name" value="DESMOGLEIN FAMILY MEMBER"/>
    <property type="match status" value="1"/>
</dbReference>
<keyword evidence="7" id="KW-0472">Membrane</keyword>
<evidence type="ECO:0000256" key="7">
    <source>
        <dbReference type="ARBA" id="ARBA00023136"/>
    </source>
</evidence>
<keyword evidence="3" id="KW-0677">Repeat</keyword>
<keyword evidence="5" id="KW-0130">Cell adhesion</keyword>
<dbReference type="Gene3D" id="2.60.40.10">
    <property type="entry name" value="Immunoglobulins"/>
    <property type="match status" value="24"/>
</dbReference>
<evidence type="ECO:0000313" key="11">
    <source>
        <dbReference type="Proteomes" id="UP001460888"/>
    </source>
</evidence>
<feature type="domain" description="Cadherin" evidence="9">
    <location>
        <begin position="6114"/>
        <end position="6224"/>
    </location>
</feature>
<feature type="region of interest" description="Disordered" evidence="8">
    <location>
        <begin position="852"/>
        <end position="878"/>
    </location>
</feature>
<evidence type="ECO:0000256" key="3">
    <source>
        <dbReference type="ARBA" id="ARBA00022737"/>
    </source>
</evidence>
<feature type="domain" description="Cadherin" evidence="9">
    <location>
        <begin position="4714"/>
        <end position="4813"/>
    </location>
</feature>
<dbReference type="Pfam" id="PF17803">
    <property type="entry name" value="Cadherin_4"/>
    <property type="match status" value="7"/>
</dbReference>
<dbReference type="Pfam" id="PF17963">
    <property type="entry name" value="Big_9"/>
    <property type="match status" value="27"/>
</dbReference>
<dbReference type="NCBIfam" id="NF012211">
    <property type="entry name" value="tand_rpt_95"/>
    <property type="match status" value="18"/>
</dbReference>
<reference evidence="10 11" key="1">
    <citation type="submission" date="2013-03" db="EMBL/GenBank/DDBJ databases">
        <title>Salinisphaera dokdonensis CL-ES53 Genome Sequencing.</title>
        <authorList>
            <person name="Li C."/>
            <person name="Lai Q."/>
            <person name="Shao Z."/>
        </authorList>
    </citation>
    <scope>NUCLEOTIDE SEQUENCE [LARGE SCALE GENOMIC DNA]</scope>
    <source>
        <strain evidence="10 11">CL-ES53</strain>
    </source>
</reference>
<feature type="region of interest" description="Disordered" evidence="8">
    <location>
        <begin position="1061"/>
        <end position="1082"/>
    </location>
</feature>
<feature type="domain" description="Cadherin" evidence="9">
    <location>
        <begin position="1743"/>
        <end position="1871"/>
    </location>
</feature>
<dbReference type="InterPro" id="IPR013783">
    <property type="entry name" value="Ig-like_fold"/>
</dbReference>
<evidence type="ECO:0000256" key="6">
    <source>
        <dbReference type="ARBA" id="ARBA00022989"/>
    </source>
</evidence>
<feature type="domain" description="Cadherin" evidence="9">
    <location>
        <begin position="7189"/>
        <end position="7303"/>
    </location>
</feature>
<dbReference type="SUPFAM" id="SSF49313">
    <property type="entry name" value="Cadherin-like"/>
    <property type="match status" value="22"/>
</dbReference>
<keyword evidence="6" id="KW-1133">Transmembrane helix</keyword>
<dbReference type="CDD" id="cd11304">
    <property type="entry name" value="Cadherin_repeat"/>
    <property type="match status" value="2"/>
</dbReference>
<dbReference type="Pfam" id="PF14252">
    <property type="entry name" value="DUF4347"/>
    <property type="match status" value="1"/>
</dbReference>
<feature type="domain" description="Cadherin" evidence="9">
    <location>
        <begin position="6878"/>
        <end position="6984"/>
    </location>
</feature>
<feature type="compositionally biased region" description="Polar residues" evidence="8">
    <location>
        <begin position="7198"/>
        <end position="7218"/>
    </location>
</feature>
<evidence type="ECO:0000256" key="4">
    <source>
        <dbReference type="ARBA" id="ARBA00022837"/>
    </source>
</evidence>
<comment type="caution">
    <text evidence="10">The sequence shown here is derived from an EMBL/GenBank/DDBJ whole genome shotgun (WGS) entry which is preliminary data.</text>
</comment>
<proteinExistence type="predicted"/>
<keyword evidence="4" id="KW-0106">Calcium</keyword>
<evidence type="ECO:0000256" key="1">
    <source>
        <dbReference type="ARBA" id="ARBA00004370"/>
    </source>
</evidence>
<dbReference type="NCBIfam" id="TIGR01965">
    <property type="entry name" value="VCBS_repeat"/>
    <property type="match status" value="36"/>
</dbReference>
<dbReference type="InterPro" id="IPR050971">
    <property type="entry name" value="Cadherin-domain_protein"/>
</dbReference>
<sequence>MMKKNTPPRSPFIRALEPRLLFDGAAVGTAADTATDQVFAADHGDAASANHDATTPPAAQSPVARALEASRAARAEQGGDQGRTAMFVDADTAASDAAGVDAARQQSDVDVYVVDPAEDGIAAISDAVEEQGGYDRITVIGRGTGDGDTVALGTASLSADGPDTGDAWWGEGTLTVYDQADLAQASDGEFVDSGWMENNAVEPTFVLQTQDGDDTTSANDDVAAESGLANAGSKSVVFVDTSIENYESLIDQVDPEAEIALIDSQRDGVSQISEYLAGREGIEAIHIVSHGREGALSLGTATLDSASINGAYADDLQAIGASLSESGDILIYGCDFTGGEEGAAAAALLAERTGADIAASNDDTGHASLNSDWDLETHVGDIDAEAIAATGWHGRLAPSIDLDFSGTPTLVSGNAGQPGAVYRYADVADGVDALVTIDAVSNAQVSEFDANANGVAEGFSPTIQGQGANGFAQFSFQFVESGTTNARVVSFTSSSLDVDNTVETIQFRGTSSYTVEGNTYLTVNVDSANNNVNIRGGGPGAFPTSRNDTRYIVSANYTDVTGFTYRAGVDGNASRQTALLFENVDTGNPGNINYNDPQTTFLPAASDDQVVTSENTPLTFQPQANDGTGAAPTTISQINGQAISAGGPPVTVGNGTVALNAGGELIYTPNTNFGGTDTFTYTIQDANGRTSTASVEAVIDNDRDGVANVDDIDDDNDGILDTDEGLPENVQTGAWSLNGRSATMDLGNGVIVRATGDGTTNFTANTFNPLGTDFWSKDLAGDDSLATVFGASDSITFSFEDADGNPVEVVNPVIHLDRIGGANGNQNSSVLTLRNGSWVELAGTDDFASTANTVQDGGAGTPTGLGYSAESSGDDASGTAAGSLQLNGVVSSFTLDASLVGPVGDDGIEFIIEAASPVRQDSDGDGLADHLDIDKDNDGITDNVEAQTTADYIAPSGVGGTAAFRDANGDGLDDNYAGGLTEVDTDGDEIVDTLDADSDNDGQLDIDEAGHAAATLTNADADGDGLDDAFDTVSGFDVNDDNVAGDNGGADGDYTRFTLRDGDGDTNANEAVPNRTSNDAAPPVADLDYRDNVAAIVAEADTGTTDEDVTLNVDASSGLLSNDQGAAGQVLVISEYSVDGRTVAVDPVAGGTTTINGVGTLTIRADGAYDFVPAANYNGAVPQVTYTVVTGAAGRTTGTLDITVTPVDDAPQNNIPGTQTVPEDSVITFARANDNAISIQDVDSDTATVTLTASDGSLTLSGTTGLTFTDGDGTNDAAMTFSGSLADINAALEGAQLSPTPDYVGNATLTVETGSGTPALTDTDTLQISYTPVADIVDDAASTGEDTAVNVDVLANDSFENPEAVITAVDGQALVAGGAAVGVSNGSVQLLANGQLRFTPDADFNGDTSFNYTVGTANNSETATVTVTVDPANDAPVVSDPLPDRSGQDGGPLSVATAGAFSDVDADTLSYSATGLPDGLTIDADTGEITGRLPSDASLVGPYTVQVTASDGQGGSVTDTFVITSRNVAPTANADEAETGENAAVAGNVIAGDGAANGADVDGGDDADTLVVSQVGGDAANVGEPVTGSGGGTFIVDANGDYSFDPGTDFDYLAAGEPATTQVSYEISDGQGGTDITTLTVTVTGTNDAPVVATPLEDQAGRDGDVVSVFVDGAFTDIDATDTLTYTVDNLPLGLSIDANTGEISGALAANASQDGPYTVTVTATDGAGEQAVSAFTWRVTNPAPVASADMAMAAENGTVSGNVIAGDADGNGADVDGVNDSDDLDITRVGGDADAVGIDVPGDNGGTFTIDENGDYTFTAGGDFEYLSSGETATTRVTYTVSDGQGGTDTSVLTVVVTGANDAPAAQPVPDQTGTDGESANFPTAGFFDDADANDTPIYTADGLPPGLTIDSATGVISGQFANGASQGGPNDDGIYNVTVFIDDDNGGTAQTTFTWTVGNAPVTGVDDTDNATEDAGVSRAAADGVLANDNDPDGDNLSVIGVENAAGNVGAGVIGSNGGTFTINADGSYSFEPGTAFQYLAEGENATTSVVYQVSDSEGGTDMARLTVTVAGVNDAPTLDFPLEDLSNTDGETVSVPTAGAFSDIDANDDLSFAVTGLPDGLTFDPNTGEISGMLDADASQGGDNGAYTVTVTVNDGNGGTATDSFVWAIANRAPVADNDAAPTTEGAAAISGNVLDNDTDGAPDTDALTVSQVNAADGNVGAGIRGSNGGTFTVNADGTYSFDGNGEFERLAEGETATTSVVYQVSDGQGGTDTATLTVTVTGTNDAPVVRTPLADLASNDGDTVSVPAAGAFQDADTNDELSYSAEGLPAGLTINSETGVISGAIDAAASQTNGGIYSIIVTADDNNGGTVTDTFTWNITNRRPVAADDVTTTTENAAVSGNVIDGTPDGDADVDGAGDTDTLTVAQVGGDAGGVGNAVVGGNGGTFTIDINGNYSFDPGTDFDDLAVGETRDTSVTYQITDGQGGTDIARLTVTVTGENDAPVVANEGLQNLASNDGETVSVPTAGAFDDVDTNDTLTYSAELAGENTLPPGLQIDPNTGVITGTLDNNASENTPYTVTITVTDSQGESTTSTFDWSIDNEPVQAVDDTGATTENAVTSGNVVANDNDPDDDPFEVVAVGGDAGAVDQDVIGSNGGTFSIDADGNYSFDPGTDFDYLAEGEQATTSVTYQIQDADGDTDQARLTIRITGTNDAPEVVRTPAPVSSNDGEPISVPTAGSFDDIDEGDTLAYTVSGLPAGLTINEATGEITGSIEADASQGGPDSNGVYSVTVTATDGGGEGEAVSTTFAWTVANRPPIAVNDAGAATVGGTATGNVIDGAADGGADRDGGLDDDPLSVFSVAGDVANVSDGGDTVSVAGDNGGTFVIAADGSYTFDPGADFDDLGPGETATTTVLYEVTDDQGGTDEARLTITVTGVNDAPTVVNGGIDAQSNNDGEDVSLPTAQAFDDADANDTLTYSANVDNDSTLPPGLEIDSVTGRITGTLSPNASQLGDDGSYTVTITATDSTGAAVSTDFIWTVANTAPVAVNDSDSADENQTVSGNVIAGAPDAAAGGDRDGGDDTDTLTVVDVDGAAIAAGGDATVTGDLGGAFTLDSDGNYSFDPGDNFDYLAAGETAITGVTYTVSDGQGGTDTARLTVTITGTNDAPTVANALPDLAANDGDTANIATADAFADVDANDALTYSATGLPDGISISAATGEITGVLAADASQGGPNDDGVYTVVVTASDGSAGGTVSDTFTWTIDNPAPMADNDIAATGENVDIARDAATGVLANDADGNSDTDELFVAEVGGDGNGVGQAVAGSNGGLFTVNRDGSYDFAPGTDFDDLAAGESRDTAVTYQVSDGQGETATARIVITVNGANDAPTVANELPDRDSRDGDSVTASVAGTFADLDASDELTYSANVDGESTLPPGLSLDPGTGRITGTLDADASDGAPYTVVITATDLQNASVQTSFTWTVTNPGPIAAPDTADTQENDAFSVDAANGVLANDVDGGNDTDALEVTLAGADADNLAPIADPVAGSEGGTFTLNGDGSYTFDPGTDFDDLAVDDLRSTQITYQVSDAQGATATETLTVTVTGTNDGPTVVAPVDDVQADDGDAISVTTADAFADIDGDTLTYTAAGLPPGLAIDSATGEITGTLSPDASQNDPVEITVTANDGNATTSTSFTLTSTNVVPVAAADLAETDENIVTSGNVIAGDANGVGADTDGGNDTDTLTATTLGGQPVPPAGSVTVDGTGGGSFTLSANGDYSFDPGADFDDLAVDETRTASVAYEVSDGQGGTATSTISVTVRGTNDAPTVVGDGLPNQNANDGDTVSIETADAFADADISDILTYSATGLPAGLDIDPDTGLITGTLGPDASDNGPFTITVTADDGNEGTASSTFTLAAANVDPVARDDSGNTPERDPLSGDVLANDNDGGQDTDALTVSQVNGETDNIGTPVAGSDGGTFTIGEQGQYVFNPGTDFADLGDGQQRDTSVSYQIDDGQGGTAVATLTVTVTGGNDAPVVDAPTPDQSYDDGEAVSIAAGDAFIDAEGDDLSFFATAADANGNPVELGDLGLAIDPDTGEITGALVADASAAGPYAVTVTALDGNGGSNSDEFALAVNNVEPIAAADTVSTDENTLATGNVLDNDADGGQDTDPLTVSQVNGEAGNVGTPTAGANGGQFTIGPDGTYSFEPGADFDDLAVGESRTTTISYEVSDGNGGTDTATLTVTVNGTNDAPAANADSNATSENIVLSGDVLANDADADVTDTLVVSQVNGDSNGVGSPVGAVDGGQFTINADGSYDFDPKGDFDDLAVGESRTTTISYQVSDGNGGFDTAVLTVTVNGTNDGPVAVADTNTTTENVAVSGDVLANDTDVDASDVLVVSQVNGDPNGVGTPVQAIGGGQFTIDADGTYSFDPNGDFDDLAVGESRTTQVNYQVDDGNGGLATTTLTVTVNGSNDVPSAVADINATTENVAASGDVLANDTDVDASDVLTVTQVNGTTAGVGAAVDVASGGRFTINADGSYDFDPDGDFDDLAVGESRTTQVNYQVDDGNGGTDTATLTVTVNGTNDVPVAAADANATSENVSASGNVLANDTDADANDTLAVSQINGDPNGVGSPVDAVDGGQFTINADGSYDFDPDGDFDDLAVGESRTTTISYQVSDGNGGFDTAVLTVTVNGTNDAPVADADSNATSENIAVSGDVLANDADADVNDTLVVSQVNGDSNGVGSAVDAVDGGQFTINADGSYDFDPNGDCDDLAVGESRTTTISYQVSDGNGGFDTAVLTVTVNGTNDAPVAVADTNAASEDAVASGDVLANDTDVDASDVLVVSQVNGDPAGVGSPVNAVNGGQFTVNADGSYDFDPNGDFDDLAVGESRTSTVTYQVSDGNGGTDTTTLTVTVTGANDAPIVTAPLADQDANDGDTVAISTAGAFTDTDTNDTLTYSAEGLPDGLEIDPATGLITGTLAADASQAGPYTITVTADDGNGGTVSDSFDLTAANVAPTAGEDTASVGENGAATGNVLVNDVDGGNDTDPLTVSQINGDPASVGTPVDVATGGRFTINADGSYSFDTDGDFDDLAVGESRPTTITYQVSDGNGGTETATLTVTVNGSNDGPVAVVDTNTTSENVVANGDVLANDTDTDGSDILTVAQVNGDSASVGVPVDAADGGQFTVNADGSYSFDPGADFDDLAVGESRTTTVDYQVTDSNGGTDTTTLTVTVTGTNDAPVVTTPLENQTANDGDTVSVPTADAFTDVDTNDTLTYSAAGLPDGLVIDPATGLITGMLGADASQNGPYTITVTADDGNGGTVDSSFVLQVNNVPPAAADDVASTPENALTSGNVLGNDTDGDNDPLTVTRINGDEAGVGSPIAGANGGQFTVNADGSYDFDPGADFDDLAVGESRTTTVNYQVSDGNGGVDTAVLTVTVNGRNDGPTAVADTATTDERTAANGNVLGNDADPDTSDILMVAQVNGVSASVGVPVAGSDGGQFTINADGSYDFQPNGAFDDLAAGESRTTSVSYQADDGNGGTSTTTLTITVNGVNNAPVAAADSDSVTENAVTDGNVLTNDTDADVNDELTVAQVNGDGGNVGTPVAGVGGGQFTVNGDGTYSFDPNGDFDDLAVGETATTRVNYQVSDGNGGTDTATLTVTVNGTNDVPTAGDDAVTTVENTPVTGNVLANDADPDASDVLTVAQVGGDAGNVGTPVAGVGGGQFTVNGDGTYSFDPNGDFDDLAVGESATTTISYQVSDGNGGTDTASITVTVSGANDVPVAAADSDTVTENAVTDGNVLTNDTDADGNDILTVSQINGDPASVGTPVAGANGGQFTVNGDGTYSFDPNGDFDDLAVGESRTTRVNYQVSDGNGGTDTAVLTVTVNGTNDVPTAGDDVATANENTPATGNVLANDTDADLNDTLTVSQVNGDPAGVGTPVASATGGQFTINADGSYSFDPNGDFDDLAAGESRTTTISYQVSDGNGGTDTATITVTVNGANDAPIVDTPLAAQASNDGDTVSVATADSFTDVDGDPLTYSATNLPPGLSIDADTGVISGTIDNDASVNVAQDYNVTVTATDPSGQSDSSDFVWTVSNLAPTTADDVDNVAEDASITRDAGAGVLANDSDTGTDTDPLIVGQINGDAASVGAPVRGDNGGQFTVNADGSYTFASNGDFEDLGVGESRTSSVTYQADDGNGGTQTATLTVTVAGANDAPVVDAPLSPQTANDGETVSVPTAGAFTDADANDVLTYSAGDTLPPGLSINPATGEITGTIDGDASVDGPYEVTITATDQSDTSVSSTFTWTVNNVDPVANNDNDEATEGATINRDADAGVLANDGDVGTDTDLLNVSEVNGESGNVGAPIRGTNGGQFTVRADGSYEFATGADFEDLAVGETRETTLTYTADDGNGGTDTATLTVVVTGTNDGPVVDAPLPDRSSNDGKDISVDASAAFTDVDGDTLRYSVTGLPDGLVIDPDTGIISGRISNDASQIGSYDVTVTATDPSDEAITSSFVWTVNNLAPMATNDTDTTTENVVVSSAPGAGVLVNDGDTQTDFDNLTVSRVNGDTGAVGASVTGANGGQFTINEDGSYEFDPNGDFDDLAVGESRSSSVTYQADDGDGGVATATFTVTVTGTNDAPVAAADNDSVTENAVTDGNVLTNDTDADVNDELTVAQVNGDAGNVGTPVAGVGGGQFTVNADGTYSFDPNGDFDDLAVGESATATVEYQVSDGNGGTDTATLTVTVNGTNDVPVAGDDAVTTDENVAANGNVLGNDTDTDGNDVLTVAQVGGDAGNVGTPTAGANGGQFTIGPDGTYSFEPGADFDDLAIGESRTTTISYQVSDGNGGTDTATLTVTVNGTNDAPVAAADNDSVTENAVTDGNVLTNDTDADVNDELTVAQVNGDAGNLGTPVAGVGGGQFTVNGDGTYSFDPNGDFDDLAVGESATATVEYQVSDGNGGTDTATLTVTVNGTNDVPVAGDDAVTTAENVAANGNVLGNDTDTDGNDVLTVAQVGGDAGNVGTPTAGANGGQFTIGPDGTYSFEPGADFDDLAIGESRTTTISYQVSDGNGGTDTATLTVTVNGTNDAPVVDTPLNDQVADDGDTVSISTAGAFNDPDGETLTYGADGLPAGLSIDPATGLVTGTLAPDASQDGPYNVTITATDPNGSTVSDSFLLTPANVAPVAGEDAVSADENTPATGNVLANDTDGGSDSDPLTVSQVDGDPAGVGTPVNAANGGQFTINADGTYSFDPNGDFDDLAVGESRTTTISYQVADGNGGFDTATLTVTVNGSNDVPVANDDVASADENTPVTGNALANDTDADTNDDLSVAQVDGDAGNVGTPTAGSDGGQFTINADGTYSFDPNGEFGDLGAGESRTTTISYQVSDGNGGTDTATITVTVNGLNQGPSASDIPDGQTPFGSDYSNDVSDAFADNDLNDTLTYGAEGLPAGLSIDPDTGVISGEPVGIGAFDITVTATDSTGAQVSETFTLRVLPPAVAADIANVGAPAGPSSGAAFDGGSTLVSGGFIGYSSPMDTSISRVELTIPEGIDNDPLSLGLPDGPIASSVEPVNLRYQATESDGSPLPGTLTVNSSTGELTGSLPPGMDRARITIIAIDDNGNTRPQEVWVDANGNILEAGANARDDAAPLEYRRVEVRVGIDGQVIVESIDDAGNTMRAESIRVDGNYLDIQIFDPESSDVSGYTATLSNGDPLPDGLAVDRDTGRITGEVPAGLGTLSFRIEAQTADNVTRVLEIEIDRSGAGGDSTAWQTLDAQVQEALASSGDVGEAAHGARIAAALRFN</sequence>
<dbReference type="Gene3D" id="2.60.40.3440">
    <property type="match status" value="2"/>
</dbReference>
<organism evidence="10 11">
    <name type="scientific">Salinisphaera dokdonensis CL-ES53</name>
    <dbReference type="NCBI Taxonomy" id="1304272"/>
    <lineage>
        <taxon>Bacteria</taxon>
        <taxon>Pseudomonadati</taxon>
        <taxon>Pseudomonadota</taxon>
        <taxon>Gammaproteobacteria</taxon>
        <taxon>Salinisphaerales</taxon>
        <taxon>Salinisphaeraceae</taxon>
        <taxon>Salinisphaera</taxon>
    </lineage>
</organism>
<feature type="region of interest" description="Disordered" evidence="8">
    <location>
        <begin position="3959"/>
        <end position="3978"/>
    </location>
</feature>
<comment type="subcellular location">
    <subcellularLocation>
        <location evidence="1">Membrane</location>
    </subcellularLocation>
</comment>
<dbReference type="PROSITE" id="PS50268">
    <property type="entry name" value="CADHERIN_2"/>
    <property type="match status" value="26"/>
</dbReference>
<dbReference type="InterPro" id="IPR002126">
    <property type="entry name" value="Cadherin-like_dom"/>
</dbReference>
<feature type="compositionally biased region" description="Polar residues" evidence="8">
    <location>
        <begin position="1066"/>
        <end position="1079"/>
    </location>
</feature>
<feature type="region of interest" description="Disordered" evidence="8">
    <location>
        <begin position="6431"/>
        <end position="6450"/>
    </location>
</feature>
<feature type="domain" description="Cadherin" evidence="9">
    <location>
        <begin position="3491"/>
        <end position="3617"/>
    </location>
</feature>